<dbReference type="EMBL" id="MPTO01000018">
    <property type="protein sequence ID" value="OME16824.1"/>
    <property type="molecule type" value="Genomic_DNA"/>
</dbReference>
<protein>
    <submittedName>
        <fullName evidence="2">Uncharacterized protein</fullName>
    </submittedName>
</protein>
<evidence type="ECO:0000313" key="1">
    <source>
        <dbReference type="EMBL" id="AWV35324.1"/>
    </source>
</evidence>
<reference evidence="2 3" key="1">
    <citation type="submission" date="2016-10" db="EMBL/GenBank/DDBJ databases">
        <title>Paenibacillus species isolates.</title>
        <authorList>
            <person name="Beno S.M."/>
        </authorList>
    </citation>
    <scope>NUCLEOTIDE SEQUENCE [LARGE SCALE GENOMIC DNA]</scope>
    <source>
        <strain evidence="2 3">FSL H7-0918</strain>
    </source>
</reference>
<evidence type="ECO:0000313" key="4">
    <source>
        <dbReference type="Proteomes" id="UP000249163"/>
    </source>
</evidence>
<dbReference type="AlphaFoldDB" id="A0A1R0YYP8"/>
<sequence>MDNVILWTGLALLIALLTYLNQKQLYSPKVKRAYRELRELTEKVRMERSEASDLYRWEAELTELENHPNELNKLDAEIRFHHAFLLYLERHYPSDPRIIGLKQADAYQKDMVLGIKIKDYKSIK</sequence>
<reference evidence="1 4" key="2">
    <citation type="submission" date="2017-06" db="EMBL/GenBank/DDBJ databases">
        <title>Complete genome sequence of Paenibacillus odorifer CBA7130.</title>
        <authorList>
            <person name="Nam Y.-D."/>
            <person name="Kang J."/>
            <person name="Chung W.-H."/>
        </authorList>
    </citation>
    <scope>NUCLEOTIDE SEQUENCE [LARGE SCALE GENOMIC DNA]</scope>
    <source>
        <strain evidence="1 4">CBA7130</strain>
    </source>
</reference>
<name>A0A1R0YYP8_9BACL</name>
<dbReference type="Proteomes" id="UP000187323">
    <property type="component" value="Unassembled WGS sequence"/>
</dbReference>
<accession>A0A1R0YYP8</accession>
<gene>
    <name evidence="2" type="ORF">BSK47_19830</name>
    <name evidence="1" type="ORF">CD191_23280</name>
</gene>
<dbReference type="RefSeq" id="WP_076136607.1">
    <property type="nucleotide sequence ID" value="NZ_CP021965.1"/>
</dbReference>
<dbReference type="Proteomes" id="UP000249163">
    <property type="component" value="Chromosome"/>
</dbReference>
<dbReference type="OrthoDB" id="2654957at2"/>
<dbReference type="EMBL" id="CP021965">
    <property type="protein sequence ID" value="AWV35324.1"/>
    <property type="molecule type" value="Genomic_DNA"/>
</dbReference>
<evidence type="ECO:0000313" key="3">
    <source>
        <dbReference type="Proteomes" id="UP000187323"/>
    </source>
</evidence>
<proteinExistence type="predicted"/>
<evidence type="ECO:0000313" key="2">
    <source>
        <dbReference type="EMBL" id="OME16824.1"/>
    </source>
</evidence>
<organism evidence="2 3">
    <name type="scientific">Paenibacillus odorifer</name>
    <dbReference type="NCBI Taxonomy" id="189426"/>
    <lineage>
        <taxon>Bacteria</taxon>
        <taxon>Bacillati</taxon>
        <taxon>Bacillota</taxon>
        <taxon>Bacilli</taxon>
        <taxon>Bacillales</taxon>
        <taxon>Paenibacillaceae</taxon>
        <taxon>Paenibacillus</taxon>
    </lineage>
</organism>